<organism evidence="2 3">
    <name type="scientific">Camelina sativa</name>
    <name type="common">False flax</name>
    <name type="synonym">Myagrum sativum</name>
    <dbReference type="NCBI Taxonomy" id="90675"/>
    <lineage>
        <taxon>Eukaryota</taxon>
        <taxon>Viridiplantae</taxon>
        <taxon>Streptophyta</taxon>
        <taxon>Embryophyta</taxon>
        <taxon>Tracheophyta</taxon>
        <taxon>Spermatophyta</taxon>
        <taxon>Magnoliopsida</taxon>
        <taxon>eudicotyledons</taxon>
        <taxon>Gunneridae</taxon>
        <taxon>Pentapetalae</taxon>
        <taxon>rosids</taxon>
        <taxon>malvids</taxon>
        <taxon>Brassicales</taxon>
        <taxon>Brassicaceae</taxon>
        <taxon>Camelineae</taxon>
        <taxon>Camelina</taxon>
    </lineage>
</organism>
<evidence type="ECO:0000256" key="1">
    <source>
        <dbReference type="SAM" id="MobiDB-lite"/>
    </source>
</evidence>
<feature type="compositionally biased region" description="Polar residues" evidence="1">
    <location>
        <begin position="279"/>
        <end position="288"/>
    </location>
</feature>
<dbReference type="Proteomes" id="UP000694864">
    <property type="component" value="Chromosome 9"/>
</dbReference>
<dbReference type="PANTHER" id="PTHR35117:SF1">
    <property type="entry name" value="MYOSIN-M HEAVY PROTEIN"/>
    <property type="match status" value="1"/>
</dbReference>
<sequence>MGKSSRSKGSRIIGKGEVTPTQIAFIVDRYLFDNRFTETRTLFRSEASSLISNSPLRHVPNSLMTLDDMLNDYVSLKEQKVTIDQERVRLDQEKVRVHNLLQGMQNVMNSYNASLTAPPPPPPPPPATEAPASLQKNQTISSSSGLTQYNKTPNVMSVSLLGNKRVDFGNFSTPSTTRSITGKRKAQASLGAPPVTRKARITTANGTNKITQTDKAANNFSSQTPSETVPLAKSSATTEFVGHGSSVVKCLFNKPDSLAPSNSACLTTPQKHASPGIDKSNSPQKEVNPTNCTIVTKEKFTISPLKQITSYSVERSHLISSSSPVKSNLKMSNKRDHVKGKLNFDNADTPMCLEAPATADLVSASPSGSEPEVDLFDMDFSNFLGENYSLSELLVDFDLGCEGGTNHCLPQASNAPIETVSGSSPESGGVNLESDQAFLEYTSTVTEVTQGKDMNSQGNDAKTVANSLTQCNHISSPGTFAYSFSQ</sequence>
<keyword evidence="2" id="KW-1185">Reference proteome</keyword>
<reference evidence="2" key="1">
    <citation type="journal article" date="2014" name="Nat. Commun.">
        <title>The emerging biofuel crop Camelina sativa retains a highly undifferentiated hexaploid genome structure.</title>
        <authorList>
            <person name="Kagale S."/>
            <person name="Koh C."/>
            <person name="Nixon J."/>
            <person name="Bollina V."/>
            <person name="Clarke W.E."/>
            <person name="Tuteja R."/>
            <person name="Spillane C."/>
            <person name="Robinson S.J."/>
            <person name="Links M.G."/>
            <person name="Clarke C."/>
            <person name="Higgins E.E."/>
            <person name="Huebert T."/>
            <person name="Sharpe A.G."/>
            <person name="Parkin I.A."/>
        </authorList>
    </citation>
    <scope>NUCLEOTIDE SEQUENCE [LARGE SCALE GENOMIC DNA]</scope>
    <source>
        <strain evidence="2">cv. DH55</strain>
    </source>
</reference>
<evidence type="ECO:0000313" key="3">
    <source>
        <dbReference type="RefSeq" id="XP_010427070.1"/>
    </source>
</evidence>
<feature type="region of interest" description="Disordered" evidence="1">
    <location>
        <begin position="111"/>
        <end position="148"/>
    </location>
</feature>
<dbReference type="GeneID" id="104711982"/>
<feature type="compositionally biased region" description="Pro residues" evidence="1">
    <location>
        <begin position="117"/>
        <end position="128"/>
    </location>
</feature>
<gene>
    <name evidence="3" type="primary">LOC104711982</name>
</gene>
<proteinExistence type="predicted"/>
<reference evidence="3" key="2">
    <citation type="submission" date="2025-08" db="UniProtKB">
        <authorList>
            <consortium name="RefSeq"/>
        </authorList>
    </citation>
    <scope>IDENTIFICATION</scope>
    <source>
        <tissue evidence="3">Leaf</tissue>
    </source>
</reference>
<evidence type="ECO:0000313" key="2">
    <source>
        <dbReference type="Proteomes" id="UP000694864"/>
    </source>
</evidence>
<dbReference type="RefSeq" id="XP_010427070.1">
    <property type="nucleotide sequence ID" value="XM_010428768.1"/>
</dbReference>
<feature type="region of interest" description="Disordered" evidence="1">
    <location>
        <begin position="265"/>
        <end position="288"/>
    </location>
</feature>
<dbReference type="PANTHER" id="PTHR35117">
    <property type="entry name" value="MYOSIN-M HEAVY PROTEIN"/>
    <property type="match status" value="1"/>
</dbReference>
<feature type="region of interest" description="Disordered" evidence="1">
    <location>
        <begin position="172"/>
        <end position="195"/>
    </location>
</feature>
<protein>
    <submittedName>
        <fullName evidence="3">Myosin-M heavy chain-like isoform X1</fullName>
    </submittedName>
</protein>
<feature type="compositionally biased region" description="Polar residues" evidence="1">
    <location>
        <begin position="134"/>
        <end position="148"/>
    </location>
</feature>
<name>A0ABM0TIW9_CAMSA</name>
<accession>A0ABM0TIW9</accession>